<feature type="transmembrane region" description="Helical" evidence="1">
    <location>
        <begin position="12"/>
        <end position="40"/>
    </location>
</feature>
<sequence>MTQGTNRDRRLLAVGAVGTAVAALCCFTPLLVVALGALGLSAALGWLDYVLLPALAFFVALTVYALLRARRRKAPEGGGR</sequence>
<dbReference type="RefSeq" id="WP_072746340.1">
    <property type="nucleotide sequence ID" value="NZ_FOHL01000003.1"/>
</dbReference>
<evidence type="ECO:0000256" key="1">
    <source>
        <dbReference type="SAM" id="Phobius"/>
    </source>
</evidence>
<dbReference type="AlphaFoldDB" id="A0A1M7SDN5"/>
<keyword evidence="3" id="KW-1185">Reference proteome</keyword>
<evidence type="ECO:0000313" key="2">
    <source>
        <dbReference type="EMBL" id="SHN56600.1"/>
    </source>
</evidence>
<dbReference type="Gene3D" id="1.10.287.910">
    <property type="entry name" value="bacterial mercury transporter, merf"/>
    <property type="match status" value="1"/>
</dbReference>
<dbReference type="NCBIfam" id="NF033565">
    <property type="entry name" value="trans_MerF"/>
    <property type="match status" value="1"/>
</dbReference>
<proteinExistence type="predicted"/>
<evidence type="ECO:0000313" key="3">
    <source>
        <dbReference type="Proteomes" id="UP000184066"/>
    </source>
</evidence>
<keyword evidence="1" id="KW-1133">Transmembrane helix</keyword>
<gene>
    <name evidence="2" type="ORF">SAMN05216200_102271</name>
</gene>
<keyword evidence="1" id="KW-0472">Membrane</keyword>
<dbReference type="Proteomes" id="UP000184066">
    <property type="component" value="Unassembled WGS sequence"/>
</dbReference>
<feature type="transmembrane region" description="Helical" evidence="1">
    <location>
        <begin position="46"/>
        <end position="67"/>
    </location>
</feature>
<organism evidence="2 3">
    <name type="scientific">Oceanicella actignis</name>
    <dbReference type="NCBI Taxonomy" id="1189325"/>
    <lineage>
        <taxon>Bacteria</taxon>
        <taxon>Pseudomonadati</taxon>
        <taxon>Pseudomonadota</taxon>
        <taxon>Alphaproteobacteria</taxon>
        <taxon>Rhodobacterales</taxon>
        <taxon>Paracoccaceae</taxon>
        <taxon>Oceanicella</taxon>
    </lineage>
</organism>
<dbReference type="GO" id="GO:0016020">
    <property type="term" value="C:membrane"/>
    <property type="evidence" value="ECO:0007669"/>
    <property type="project" value="InterPro"/>
</dbReference>
<reference evidence="2 3" key="1">
    <citation type="submission" date="2016-12" db="EMBL/GenBank/DDBJ databases">
        <authorList>
            <person name="Song W.-J."/>
            <person name="Kurnit D.M."/>
        </authorList>
    </citation>
    <scope>NUCLEOTIDE SEQUENCE [LARGE SCALE GENOMIC DNA]</scope>
    <source>
        <strain evidence="2 3">CGMCC 1.10808</strain>
    </source>
</reference>
<accession>A0A1M7SDN5</accession>
<dbReference type="InterPro" id="IPR021091">
    <property type="entry name" value="Mercury_ion_transport_MerF"/>
</dbReference>
<dbReference type="Pfam" id="PF11431">
    <property type="entry name" value="Transport_MerF"/>
    <property type="match status" value="1"/>
</dbReference>
<protein>
    <submittedName>
        <fullName evidence="2">Mercuric ion transport protein</fullName>
    </submittedName>
</protein>
<name>A0A1M7SDN5_9RHOB</name>
<keyword evidence="1" id="KW-0812">Transmembrane</keyword>
<dbReference type="STRING" id="1189325.SAMN04488119_103237"/>
<dbReference type="EMBL" id="FRDL01000002">
    <property type="protein sequence ID" value="SHN56600.1"/>
    <property type="molecule type" value="Genomic_DNA"/>
</dbReference>